<reference evidence="1 2" key="1">
    <citation type="journal article" date="2006" name="Science">
        <title>The genome of black cottonwood, Populus trichocarpa (Torr. &amp; Gray).</title>
        <authorList>
            <person name="Tuskan G.A."/>
            <person name="Difazio S."/>
            <person name="Jansson S."/>
            <person name="Bohlmann J."/>
            <person name="Grigoriev I."/>
            <person name="Hellsten U."/>
            <person name="Putnam N."/>
            <person name="Ralph S."/>
            <person name="Rombauts S."/>
            <person name="Salamov A."/>
            <person name="Schein J."/>
            <person name="Sterck L."/>
            <person name="Aerts A."/>
            <person name="Bhalerao R.R."/>
            <person name="Bhalerao R.P."/>
            <person name="Blaudez D."/>
            <person name="Boerjan W."/>
            <person name="Brun A."/>
            <person name="Brunner A."/>
            <person name="Busov V."/>
            <person name="Campbell M."/>
            <person name="Carlson J."/>
            <person name="Chalot M."/>
            <person name="Chapman J."/>
            <person name="Chen G.L."/>
            <person name="Cooper D."/>
            <person name="Coutinho P.M."/>
            <person name="Couturier J."/>
            <person name="Covert S."/>
            <person name="Cronk Q."/>
            <person name="Cunningham R."/>
            <person name="Davis J."/>
            <person name="Degroeve S."/>
            <person name="Dejardin A."/>
            <person name="Depamphilis C."/>
            <person name="Detter J."/>
            <person name="Dirks B."/>
            <person name="Dubchak I."/>
            <person name="Duplessis S."/>
            <person name="Ehlting J."/>
            <person name="Ellis B."/>
            <person name="Gendler K."/>
            <person name="Goodstein D."/>
            <person name="Gribskov M."/>
            <person name="Grimwood J."/>
            <person name="Groover A."/>
            <person name="Gunter L."/>
            <person name="Hamberger B."/>
            <person name="Heinze B."/>
            <person name="Helariutta Y."/>
            <person name="Henrissat B."/>
            <person name="Holligan D."/>
            <person name="Holt R."/>
            <person name="Huang W."/>
            <person name="Islam-Faridi N."/>
            <person name="Jones S."/>
            <person name="Jones-Rhoades M."/>
            <person name="Jorgensen R."/>
            <person name="Joshi C."/>
            <person name="Kangasjarvi J."/>
            <person name="Karlsson J."/>
            <person name="Kelleher C."/>
            <person name="Kirkpatrick R."/>
            <person name="Kirst M."/>
            <person name="Kohler A."/>
            <person name="Kalluri U."/>
            <person name="Larimer F."/>
            <person name="Leebens-Mack J."/>
            <person name="Leple J.C."/>
            <person name="Locascio P."/>
            <person name="Lou Y."/>
            <person name="Lucas S."/>
            <person name="Martin F."/>
            <person name="Montanini B."/>
            <person name="Napoli C."/>
            <person name="Nelson D.R."/>
            <person name="Nelson C."/>
            <person name="Nieminen K."/>
            <person name="Nilsson O."/>
            <person name="Pereda V."/>
            <person name="Peter G."/>
            <person name="Philippe R."/>
            <person name="Pilate G."/>
            <person name="Poliakov A."/>
            <person name="Razumovskaya J."/>
            <person name="Richardson P."/>
            <person name="Rinaldi C."/>
            <person name="Ritland K."/>
            <person name="Rouze P."/>
            <person name="Ryaboy D."/>
            <person name="Schmutz J."/>
            <person name="Schrader J."/>
            <person name="Segerman B."/>
            <person name="Shin H."/>
            <person name="Siddiqui A."/>
            <person name="Sterky F."/>
            <person name="Terry A."/>
            <person name="Tsai C.J."/>
            <person name="Uberbacher E."/>
            <person name="Unneberg P."/>
            <person name="Vahala J."/>
            <person name="Wall K."/>
            <person name="Wessler S."/>
            <person name="Yang G."/>
            <person name="Yin T."/>
            <person name="Douglas C."/>
            <person name="Marra M."/>
            <person name="Sandberg G."/>
            <person name="Van de Peer Y."/>
            <person name="Rokhsar D."/>
        </authorList>
    </citation>
    <scope>NUCLEOTIDE SEQUENCE [LARGE SCALE GENOMIC DNA]</scope>
    <source>
        <strain evidence="2">cv. Nisqually</strain>
    </source>
</reference>
<sequence length="118" mass="13968">MTKIAVITENQQTIPQDSLHVPNGLIIRVRAKIKETFNWVIYDIWAKQALRIPSKVSDARKQERRALIPIDEIGVENEDENADEFDQASFDNRERFWPNYDMCDKKFRRDARGCEDWV</sequence>
<evidence type="ECO:0000313" key="2">
    <source>
        <dbReference type="Proteomes" id="UP000006729"/>
    </source>
</evidence>
<name>A0ACC0RQ92_POPTR</name>
<accession>A0ACC0RQ92</accession>
<dbReference type="EMBL" id="CM009306">
    <property type="protein sequence ID" value="KAI9379249.1"/>
    <property type="molecule type" value="Genomic_DNA"/>
</dbReference>
<protein>
    <submittedName>
        <fullName evidence="1">Uncharacterized protein</fullName>
    </submittedName>
</protein>
<organism evidence="1 2">
    <name type="scientific">Populus trichocarpa</name>
    <name type="common">Western balsam poplar</name>
    <name type="synonym">Populus balsamifera subsp. trichocarpa</name>
    <dbReference type="NCBI Taxonomy" id="3694"/>
    <lineage>
        <taxon>Eukaryota</taxon>
        <taxon>Viridiplantae</taxon>
        <taxon>Streptophyta</taxon>
        <taxon>Embryophyta</taxon>
        <taxon>Tracheophyta</taxon>
        <taxon>Spermatophyta</taxon>
        <taxon>Magnoliopsida</taxon>
        <taxon>eudicotyledons</taxon>
        <taxon>Gunneridae</taxon>
        <taxon>Pentapetalae</taxon>
        <taxon>rosids</taxon>
        <taxon>fabids</taxon>
        <taxon>Malpighiales</taxon>
        <taxon>Salicaceae</taxon>
        <taxon>Saliceae</taxon>
        <taxon>Populus</taxon>
    </lineage>
</organism>
<keyword evidence="2" id="KW-1185">Reference proteome</keyword>
<comment type="caution">
    <text evidence="1">The sequence shown here is derived from an EMBL/GenBank/DDBJ whole genome shotgun (WGS) entry which is preliminary data.</text>
</comment>
<gene>
    <name evidence="1" type="ORF">POPTR_017G065550v4</name>
</gene>
<proteinExistence type="predicted"/>
<evidence type="ECO:0000313" key="1">
    <source>
        <dbReference type="EMBL" id="KAI9379249.1"/>
    </source>
</evidence>
<dbReference type="Proteomes" id="UP000006729">
    <property type="component" value="Chromosome 17"/>
</dbReference>